<gene>
    <name evidence="1" type="ORF">CLIB1444_01S08350</name>
</gene>
<accession>A0ACA9Y1Q3</accession>
<organism evidence="1 2">
    <name type="scientific">[Candida] jaroonii</name>
    <dbReference type="NCBI Taxonomy" id="467808"/>
    <lineage>
        <taxon>Eukaryota</taxon>
        <taxon>Fungi</taxon>
        <taxon>Dikarya</taxon>
        <taxon>Ascomycota</taxon>
        <taxon>Saccharomycotina</taxon>
        <taxon>Pichiomycetes</taxon>
        <taxon>Debaryomycetaceae</taxon>
        <taxon>Yamadazyma</taxon>
    </lineage>
</organism>
<sequence length="262" mass="29359">MSMDRKISLPIIQSKHLNNNQLPIPNVNVTPDTNPSNYCYQSPSITPSPSVIDDSSTRGSPRSNVMILPSSQFNPYNINNDTAPGFYSYPGIPSFPHHLPGTMSTGHLLQQPIPQTNHNLQSFQNSYQQTTDINQGKLKKKARIDRKCLRCGTSDTPEWRTGPYGSKTLCNACGLYHYKLVKKKGILFANNELLKYKIVLDKKGRRVAVDSENHPLRDAKEESPILQYSPNHSFQYHPITTTVYSSQDVGTSSPGRVVKNNE</sequence>
<name>A0ACA9Y1Q3_9ASCO</name>
<evidence type="ECO:0000313" key="2">
    <source>
        <dbReference type="Proteomes" id="UP001152531"/>
    </source>
</evidence>
<keyword evidence="2" id="KW-1185">Reference proteome</keyword>
<reference evidence="1" key="1">
    <citation type="submission" date="2022-06" db="EMBL/GenBank/DDBJ databases">
        <authorList>
            <person name="Legras J.-L."/>
            <person name="Devillers H."/>
            <person name="Grondin C."/>
        </authorList>
    </citation>
    <scope>NUCLEOTIDE SEQUENCE</scope>
    <source>
        <strain evidence="1">CLIB 1444</strain>
    </source>
</reference>
<dbReference type="Proteomes" id="UP001152531">
    <property type="component" value="Unassembled WGS sequence"/>
</dbReference>
<dbReference type="EMBL" id="CALSDN010000001">
    <property type="protein sequence ID" value="CAH6718510.1"/>
    <property type="molecule type" value="Genomic_DNA"/>
</dbReference>
<comment type="caution">
    <text evidence="1">The sequence shown here is derived from an EMBL/GenBank/DDBJ whole genome shotgun (WGS) entry which is preliminary data.</text>
</comment>
<protein>
    <submittedName>
        <fullName evidence="1">Uncharacterized protein</fullName>
    </submittedName>
</protein>
<evidence type="ECO:0000313" key="1">
    <source>
        <dbReference type="EMBL" id="CAH6718510.1"/>
    </source>
</evidence>
<proteinExistence type="predicted"/>